<dbReference type="Proteomes" id="UP000738325">
    <property type="component" value="Unassembled WGS sequence"/>
</dbReference>
<proteinExistence type="predicted"/>
<dbReference type="OrthoDB" id="2522835at2759"/>
<evidence type="ECO:0000313" key="3">
    <source>
        <dbReference type="Proteomes" id="UP000738325"/>
    </source>
</evidence>
<dbReference type="InterPro" id="IPR016098">
    <property type="entry name" value="CAP/MinC_C"/>
</dbReference>
<feature type="domain" description="Adenylate cyclase-associated CAP C-terminal" evidence="1">
    <location>
        <begin position="23"/>
        <end position="136"/>
    </location>
</feature>
<organism evidence="2 3">
    <name type="scientific">Dissophora globulifera</name>
    <dbReference type="NCBI Taxonomy" id="979702"/>
    <lineage>
        <taxon>Eukaryota</taxon>
        <taxon>Fungi</taxon>
        <taxon>Fungi incertae sedis</taxon>
        <taxon>Mucoromycota</taxon>
        <taxon>Mortierellomycotina</taxon>
        <taxon>Mortierellomycetes</taxon>
        <taxon>Mortierellales</taxon>
        <taxon>Mortierellaceae</taxon>
        <taxon>Dissophora</taxon>
    </lineage>
</organism>
<dbReference type="InterPro" id="IPR013912">
    <property type="entry name" value="Adenylate_cyclase-assoc_CAP_C"/>
</dbReference>
<dbReference type="GO" id="GO:0003779">
    <property type="term" value="F:actin binding"/>
    <property type="evidence" value="ECO:0007669"/>
    <property type="project" value="InterPro"/>
</dbReference>
<dbReference type="InterPro" id="IPR036223">
    <property type="entry name" value="CAP_C_sf"/>
</dbReference>
<dbReference type="EMBL" id="JAAAIP010000065">
    <property type="protein sequence ID" value="KAG0327073.1"/>
    <property type="molecule type" value="Genomic_DNA"/>
</dbReference>
<dbReference type="Pfam" id="PF08603">
    <property type="entry name" value="CAP_C"/>
    <property type="match status" value="1"/>
</dbReference>
<sequence>MSSVKDQINALNATLAGRKNAKEDATLLIQNSKDAASETLDIQERKAIHLLNCENCEYIIQGKPIKLSIERCKNVVIKIEGKILTGTVDVWKSNDISLDFERSVSMFQLDSIQNITIRLPDAEHFGSMIWAGVDDLKLHLGEDMHLLSYSELQTRNPGLRPESDQFKTTVIDGSLKTEAIIRFDQGYPSTRAERATYQQLEKKKDEVLRTVSNQED</sequence>
<dbReference type="AlphaFoldDB" id="A0A9P6RRA5"/>
<dbReference type="Gene3D" id="2.160.20.70">
    <property type="match status" value="1"/>
</dbReference>
<reference evidence="2" key="1">
    <citation type="journal article" date="2020" name="Fungal Divers.">
        <title>Resolving the Mortierellaceae phylogeny through synthesis of multi-gene phylogenetics and phylogenomics.</title>
        <authorList>
            <person name="Vandepol N."/>
            <person name="Liber J."/>
            <person name="Desiro A."/>
            <person name="Na H."/>
            <person name="Kennedy M."/>
            <person name="Barry K."/>
            <person name="Grigoriev I.V."/>
            <person name="Miller A.N."/>
            <person name="O'Donnell K."/>
            <person name="Stajich J.E."/>
            <person name="Bonito G."/>
        </authorList>
    </citation>
    <scope>NUCLEOTIDE SEQUENCE</scope>
    <source>
        <strain evidence="2">REB-010B</strain>
    </source>
</reference>
<gene>
    <name evidence="2" type="ORF">BGZ99_008413</name>
</gene>
<dbReference type="GO" id="GO:0007010">
    <property type="term" value="P:cytoskeleton organization"/>
    <property type="evidence" value="ECO:0007669"/>
    <property type="project" value="InterPro"/>
</dbReference>
<evidence type="ECO:0000259" key="1">
    <source>
        <dbReference type="Pfam" id="PF08603"/>
    </source>
</evidence>
<name>A0A9P6RRA5_9FUNG</name>
<comment type="caution">
    <text evidence="2">The sequence shown here is derived from an EMBL/GenBank/DDBJ whole genome shotgun (WGS) entry which is preliminary data.</text>
</comment>
<keyword evidence="3" id="KW-1185">Reference proteome</keyword>
<dbReference type="SUPFAM" id="SSF69340">
    <property type="entry name" value="C-terminal domain of adenylylcyclase associated protein"/>
    <property type="match status" value="1"/>
</dbReference>
<protein>
    <recommendedName>
        <fullName evidence="1">Adenylate cyclase-associated CAP C-terminal domain-containing protein</fullName>
    </recommendedName>
</protein>
<evidence type="ECO:0000313" key="2">
    <source>
        <dbReference type="EMBL" id="KAG0327073.1"/>
    </source>
</evidence>
<accession>A0A9P6RRA5</accession>